<dbReference type="CDD" id="cd00215">
    <property type="entry name" value="PTS_IIA_lac"/>
    <property type="match status" value="1"/>
</dbReference>
<dbReference type="Proteomes" id="UP000051236">
    <property type="component" value="Unassembled WGS sequence"/>
</dbReference>
<name>X0PMQ5_9LACO</name>
<gene>
    <name evidence="8" type="ORF">FC83_GL002059</name>
</gene>
<evidence type="ECO:0000256" key="4">
    <source>
        <dbReference type="ARBA" id="ARBA00022683"/>
    </source>
</evidence>
<proteinExistence type="predicted"/>
<keyword evidence="1" id="KW-0813">Transport</keyword>
<dbReference type="RefSeq" id="WP_152537682.1">
    <property type="nucleotide sequence ID" value="NZ_AZGA01000020.1"/>
</dbReference>
<dbReference type="PATRIC" id="fig|1423734.3.peg.2082"/>
<evidence type="ECO:0000256" key="3">
    <source>
        <dbReference type="ARBA" id="ARBA00022679"/>
    </source>
</evidence>
<accession>X0PMQ5</accession>
<dbReference type="PANTHER" id="PTHR34382:SF7">
    <property type="entry name" value="PTS SYSTEM N,N'-DIACETYLCHITOBIOSE-SPECIFIC EIIA COMPONENT"/>
    <property type="match status" value="1"/>
</dbReference>
<reference evidence="8 9" key="1">
    <citation type="journal article" date="2015" name="Genome Announc.">
        <title>Expanding the biotechnology potential of lactobacilli through comparative genomics of 213 strains and associated genera.</title>
        <authorList>
            <person name="Sun Z."/>
            <person name="Harris H.M."/>
            <person name="McCann A."/>
            <person name="Guo C."/>
            <person name="Argimon S."/>
            <person name="Zhang W."/>
            <person name="Yang X."/>
            <person name="Jeffery I.B."/>
            <person name="Cooney J.C."/>
            <person name="Kagawa T.F."/>
            <person name="Liu W."/>
            <person name="Song Y."/>
            <person name="Salvetti E."/>
            <person name="Wrobel A."/>
            <person name="Rasinkangas P."/>
            <person name="Parkhill J."/>
            <person name="Rea M.C."/>
            <person name="O'Sullivan O."/>
            <person name="Ritari J."/>
            <person name="Douillard F.P."/>
            <person name="Paul Ross R."/>
            <person name="Yang R."/>
            <person name="Briner A.E."/>
            <person name="Felis G.E."/>
            <person name="de Vos W.M."/>
            <person name="Barrangou R."/>
            <person name="Klaenhammer T.R."/>
            <person name="Caufield P.W."/>
            <person name="Cui Y."/>
            <person name="Zhang H."/>
            <person name="O'Toole P.W."/>
        </authorList>
    </citation>
    <scope>NUCLEOTIDE SEQUENCE [LARGE SCALE GENOMIC DNA]</scope>
    <source>
        <strain evidence="8 9">DSM 18527</strain>
    </source>
</reference>
<comment type="caution">
    <text evidence="8">The sequence shown here is derived from an EMBL/GenBank/DDBJ whole genome shotgun (WGS) entry which is preliminary data.</text>
</comment>
<keyword evidence="9" id="KW-1185">Reference proteome</keyword>
<evidence type="ECO:0000256" key="2">
    <source>
        <dbReference type="ARBA" id="ARBA00022597"/>
    </source>
</evidence>
<dbReference type="GO" id="GO:0016740">
    <property type="term" value="F:transferase activity"/>
    <property type="evidence" value="ECO:0007669"/>
    <property type="project" value="UniProtKB-KW"/>
</dbReference>
<evidence type="ECO:0000256" key="5">
    <source>
        <dbReference type="PIRSR" id="PIRSR000699-1"/>
    </source>
</evidence>
<dbReference type="Gene3D" id="1.20.58.80">
    <property type="entry name" value="Phosphotransferase system, lactose/cellobiose-type IIA subunit"/>
    <property type="match status" value="1"/>
</dbReference>
<dbReference type="eggNOG" id="COG1447">
    <property type="taxonomic scope" value="Bacteria"/>
</dbReference>
<dbReference type="SUPFAM" id="SSF46973">
    <property type="entry name" value="Enzyme IIa from lactose specific PTS, IIa-lac"/>
    <property type="match status" value="1"/>
</dbReference>
<keyword evidence="4" id="KW-0598">Phosphotransferase system</keyword>
<comment type="cofactor">
    <cofactor evidence="6">
        <name>Mg(2+)</name>
        <dbReference type="ChEBI" id="CHEBI:18420"/>
    </cofactor>
    <text evidence="6">Binds 1 Mg(2+) ion per trimer.</text>
</comment>
<organism evidence="8 9">
    <name type="scientific">Agrilactobacillus composti DSM 18527 = JCM 14202</name>
    <dbReference type="NCBI Taxonomy" id="1423734"/>
    <lineage>
        <taxon>Bacteria</taxon>
        <taxon>Bacillati</taxon>
        <taxon>Bacillota</taxon>
        <taxon>Bacilli</taxon>
        <taxon>Lactobacillales</taxon>
        <taxon>Lactobacillaceae</taxon>
        <taxon>Agrilactobacillus</taxon>
    </lineage>
</organism>
<dbReference type="EMBL" id="AZGA01000020">
    <property type="protein sequence ID" value="KRM34919.1"/>
    <property type="molecule type" value="Genomic_DNA"/>
</dbReference>
<evidence type="ECO:0000256" key="1">
    <source>
        <dbReference type="ARBA" id="ARBA00022448"/>
    </source>
</evidence>
<keyword evidence="3" id="KW-0808">Transferase</keyword>
<evidence type="ECO:0000313" key="8">
    <source>
        <dbReference type="EMBL" id="KRM34919.1"/>
    </source>
</evidence>
<dbReference type="PIRSF" id="PIRSF000699">
    <property type="entry name" value="PTS_IILac_III"/>
    <property type="match status" value="1"/>
</dbReference>
<keyword evidence="2" id="KW-0762">Sugar transport</keyword>
<feature type="binding site" evidence="6">
    <location>
        <position position="84"/>
    </location>
    <ligand>
        <name>Mg(2+)</name>
        <dbReference type="ChEBI" id="CHEBI:18420"/>
        <note>ligand shared between all trimeric partners</note>
    </ligand>
</feature>
<evidence type="ECO:0000256" key="6">
    <source>
        <dbReference type="PIRSR" id="PIRSR000699-2"/>
    </source>
</evidence>
<dbReference type="GO" id="GO:0009401">
    <property type="term" value="P:phosphoenolpyruvate-dependent sugar phosphotransferase system"/>
    <property type="evidence" value="ECO:0007669"/>
    <property type="project" value="UniProtKB-KW"/>
</dbReference>
<dbReference type="GO" id="GO:0046872">
    <property type="term" value="F:metal ion binding"/>
    <property type="evidence" value="ECO:0007669"/>
    <property type="project" value="UniProtKB-KW"/>
</dbReference>
<dbReference type="STRING" id="1423734.FC83_GL002059"/>
<evidence type="ECO:0000313" key="9">
    <source>
        <dbReference type="Proteomes" id="UP000051236"/>
    </source>
</evidence>
<keyword evidence="6" id="KW-0479">Metal-binding</keyword>
<dbReference type="PROSITE" id="PS51095">
    <property type="entry name" value="PTS_EIIA_TYPE_3"/>
    <property type="match status" value="1"/>
</dbReference>
<dbReference type="Pfam" id="PF02255">
    <property type="entry name" value="PTS_IIA"/>
    <property type="match status" value="1"/>
</dbReference>
<keyword evidence="6" id="KW-0460">Magnesium</keyword>
<dbReference type="InterPro" id="IPR036542">
    <property type="entry name" value="PTS_IIA_lac/cel_sf"/>
</dbReference>
<protein>
    <submittedName>
        <fullName evidence="8">Uncharacterized protein</fullName>
    </submittedName>
</protein>
<dbReference type="PANTHER" id="PTHR34382">
    <property type="entry name" value="PTS SYSTEM N,N'-DIACETYLCHITOBIOSE-SPECIFIC EIIA COMPONENT"/>
    <property type="match status" value="1"/>
</dbReference>
<dbReference type="AlphaFoldDB" id="X0PMQ5"/>
<dbReference type="InterPro" id="IPR003188">
    <property type="entry name" value="PTS_IIA_lac/cel"/>
</dbReference>
<feature type="active site" description="Tele-phosphohistidine intermediate" evidence="5">
    <location>
        <position position="81"/>
    </location>
</feature>
<evidence type="ECO:0000256" key="7">
    <source>
        <dbReference type="PROSITE-ProRule" id="PRU00418"/>
    </source>
</evidence>
<sequence length="112" mass="12062">MATDIETAQLEVIMQLIMNGGNAKGAAVMAIQAAKAGDFAKAQADLKDADHYLSAAHNAQTDMLTKEAQGQHVAVNLLMVHGQDHIMNAITFRDLAAEFVDLYQQLHDKAGE</sequence>
<feature type="modified residue" description="Phosphohistidine; by HPr" evidence="7">
    <location>
        <position position="81"/>
    </location>
</feature>